<feature type="compositionally biased region" description="Low complexity" evidence="13">
    <location>
        <begin position="42"/>
        <end position="59"/>
    </location>
</feature>
<evidence type="ECO:0000256" key="2">
    <source>
        <dbReference type="ARBA" id="ARBA00010358"/>
    </source>
</evidence>
<keyword evidence="15" id="KW-1185">Reference proteome</keyword>
<evidence type="ECO:0000256" key="3">
    <source>
        <dbReference type="ARBA" id="ARBA00022475"/>
    </source>
</evidence>
<dbReference type="GO" id="GO:0016042">
    <property type="term" value="P:lipid catabolic process"/>
    <property type="evidence" value="ECO:0007669"/>
    <property type="project" value="UniProtKB-KW"/>
</dbReference>
<protein>
    <recommendedName>
        <fullName evidence="11">Lipase helper protein</fullName>
    </recommendedName>
    <alternativeName>
        <fullName evidence="12">Lipase modulator</fullName>
    </alternativeName>
</protein>
<evidence type="ECO:0000256" key="13">
    <source>
        <dbReference type="SAM" id="MobiDB-lite"/>
    </source>
</evidence>
<keyword evidence="10" id="KW-0143">Chaperone</keyword>
<evidence type="ECO:0000256" key="8">
    <source>
        <dbReference type="ARBA" id="ARBA00023098"/>
    </source>
</evidence>
<evidence type="ECO:0000313" key="15">
    <source>
        <dbReference type="Proteomes" id="UP000193427"/>
    </source>
</evidence>
<proteinExistence type="inferred from homology"/>
<dbReference type="RefSeq" id="WP_085752645.1">
    <property type="nucleotide sequence ID" value="NZ_BSPR01000020.1"/>
</dbReference>
<evidence type="ECO:0000256" key="9">
    <source>
        <dbReference type="ARBA" id="ARBA00023136"/>
    </source>
</evidence>
<dbReference type="OrthoDB" id="9154759at2"/>
<dbReference type="AlphaFoldDB" id="A0A1W6LDK5"/>
<dbReference type="EMBL" id="CP015118">
    <property type="protein sequence ID" value="ARN22344.1"/>
    <property type="molecule type" value="Genomic_DNA"/>
</dbReference>
<evidence type="ECO:0000256" key="6">
    <source>
        <dbReference type="ARBA" id="ARBA00022963"/>
    </source>
</evidence>
<keyword evidence="4" id="KW-0997">Cell inner membrane</keyword>
<dbReference type="InterPro" id="IPR004961">
    <property type="entry name" value="Lipase_chaperone"/>
</dbReference>
<dbReference type="GO" id="GO:0051082">
    <property type="term" value="F:unfolded protein binding"/>
    <property type="evidence" value="ECO:0007669"/>
    <property type="project" value="InterPro"/>
</dbReference>
<accession>A0A1W6LDK5</accession>
<gene>
    <name evidence="14" type="ORF">A4W93_21915</name>
</gene>
<dbReference type="KEGG" id="rgu:A4W93_21915"/>
<dbReference type="Pfam" id="PF03280">
    <property type="entry name" value="Lipase_chap"/>
    <property type="match status" value="1"/>
</dbReference>
<reference evidence="14 15" key="1">
    <citation type="submission" date="2016-04" db="EMBL/GenBank/DDBJ databases">
        <title>Complete genome sequence of natural rubber-degrading, novel Gram-negative bacterium, Rhizobacter gummiphilus strain NS21.</title>
        <authorList>
            <person name="Tabata M."/>
            <person name="Kasai D."/>
            <person name="Fukuda M."/>
        </authorList>
    </citation>
    <scope>NUCLEOTIDE SEQUENCE [LARGE SCALE GENOMIC DNA]</scope>
    <source>
        <strain evidence="14 15">NS21</strain>
    </source>
</reference>
<keyword evidence="5" id="KW-0812">Transmembrane</keyword>
<dbReference type="GO" id="GO:0006457">
    <property type="term" value="P:protein folding"/>
    <property type="evidence" value="ECO:0007669"/>
    <property type="project" value="InterPro"/>
</dbReference>
<evidence type="ECO:0000256" key="10">
    <source>
        <dbReference type="ARBA" id="ARBA00023186"/>
    </source>
</evidence>
<evidence type="ECO:0000256" key="7">
    <source>
        <dbReference type="ARBA" id="ARBA00022989"/>
    </source>
</evidence>
<evidence type="ECO:0000256" key="12">
    <source>
        <dbReference type="ARBA" id="ARBA00031542"/>
    </source>
</evidence>
<dbReference type="STRING" id="946333.A4W93_21915"/>
<keyword evidence="3" id="KW-1003">Cell membrane</keyword>
<sequence length="336" mass="35846">MITVDRPSPARRPLLAAAACAGLAALVWLAWPSVDPVDLPSAPTAAGAAGASTVTGPGSRPRVLPVPGSSEPVDPARMFDLGVAGDLRVDLETKTALDLIVAELGDNPSAEALAKLERSLRGGLPREAAEQVLAMVQSYRGYTQALARSTALQRPPQTPEEMRQLLAQDAALRRQHFDAATSNALFGVQEAYSRYTLDAQAIESDPRLSAVEKARQIHALRAALPGEVAELEPALSPKASELALRIAELRERGGTEAQVQALRTQYMGSDAASSIGEMDAQNAQWAERHQAFRQQRDALLATSPADPQAAVEQLMAQHFSAEELPGARAYDQQAKR</sequence>
<keyword evidence="9" id="KW-0472">Membrane</keyword>
<evidence type="ECO:0000256" key="11">
    <source>
        <dbReference type="ARBA" id="ARBA00030948"/>
    </source>
</evidence>
<keyword evidence="7" id="KW-1133">Transmembrane helix</keyword>
<dbReference type="Proteomes" id="UP000193427">
    <property type="component" value="Chromosome"/>
</dbReference>
<keyword evidence="8" id="KW-0443">Lipid metabolism</keyword>
<comment type="subcellular location">
    <subcellularLocation>
        <location evidence="1">Cell inner membrane</location>
        <topology evidence="1">Single-pass membrane protein</topology>
        <orientation evidence="1">Periplasmic side</orientation>
    </subcellularLocation>
</comment>
<name>A0A1W6LDK5_9BURK</name>
<evidence type="ECO:0000256" key="4">
    <source>
        <dbReference type="ARBA" id="ARBA00022519"/>
    </source>
</evidence>
<dbReference type="GO" id="GO:0005886">
    <property type="term" value="C:plasma membrane"/>
    <property type="evidence" value="ECO:0007669"/>
    <property type="project" value="UniProtKB-SubCell"/>
</dbReference>
<evidence type="ECO:0000256" key="1">
    <source>
        <dbReference type="ARBA" id="ARBA00004383"/>
    </source>
</evidence>
<keyword evidence="6" id="KW-0442">Lipid degradation</keyword>
<comment type="similarity">
    <text evidence="2">Belongs to the lipase chaperone family.</text>
</comment>
<evidence type="ECO:0000256" key="5">
    <source>
        <dbReference type="ARBA" id="ARBA00022692"/>
    </source>
</evidence>
<dbReference type="SUPFAM" id="SSF158855">
    <property type="entry name" value="Lipase chaperone-like"/>
    <property type="match status" value="1"/>
</dbReference>
<feature type="region of interest" description="Disordered" evidence="13">
    <location>
        <begin position="42"/>
        <end position="71"/>
    </location>
</feature>
<evidence type="ECO:0000313" key="14">
    <source>
        <dbReference type="EMBL" id="ARN22344.1"/>
    </source>
</evidence>
<organism evidence="14 15">
    <name type="scientific">Piscinibacter gummiphilus</name>
    <dbReference type="NCBI Taxonomy" id="946333"/>
    <lineage>
        <taxon>Bacteria</taxon>
        <taxon>Pseudomonadati</taxon>
        <taxon>Pseudomonadota</taxon>
        <taxon>Betaproteobacteria</taxon>
        <taxon>Burkholderiales</taxon>
        <taxon>Sphaerotilaceae</taxon>
        <taxon>Piscinibacter</taxon>
    </lineage>
</organism>